<dbReference type="STRING" id="157838.AN964_14190"/>
<dbReference type="EMBL" id="LJJC01000004">
    <property type="protein sequence ID" value="KQL55505.1"/>
    <property type="molecule type" value="Genomic_DNA"/>
</dbReference>
<accession>A0A0Q3TP07</accession>
<dbReference type="PATRIC" id="fig|157838.3.peg.3154"/>
<name>A0A0Q3TP07_9BACI</name>
<sequence length="68" mass="7893">MDNYNNGEGMTMYQLAKITGIRPNTISQWYNDQELPIEKRAKTINLEYLDRVCIALDCDSSDIIVHKK</sequence>
<organism evidence="2 3">
    <name type="scientific">Heyndrickxia shackletonii</name>
    <dbReference type="NCBI Taxonomy" id="157838"/>
    <lineage>
        <taxon>Bacteria</taxon>
        <taxon>Bacillati</taxon>
        <taxon>Bacillota</taxon>
        <taxon>Bacilli</taxon>
        <taxon>Bacillales</taxon>
        <taxon>Bacillaceae</taxon>
        <taxon>Heyndrickxia</taxon>
    </lineage>
</organism>
<dbReference type="GO" id="GO:0003677">
    <property type="term" value="F:DNA binding"/>
    <property type="evidence" value="ECO:0007669"/>
    <property type="project" value="InterPro"/>
</dbReference>
<evidence type="ECO:0000313" key="3">
    <source>
        <dbReference type="Proteomes" id="UP000051888"/>
    </source>
</evidence>
<evidence type="ECO:0000259" key="1">
    <source>
        <dbReference type="PROSITE" id="PS50943"/>
    </source>
</evidence>
<dbReference type="SUPFAM" id="SSF47413">
    <property type="entry name" value="lambda repressor-like DNA-binding domains"/>
    <property type="match status" value="1"/>
</dbReference>
<reference evidence="2 3" key="1">
    <citation type="submission" date="2015-09" db="EMBL/GenBank/DDBJ databases">
        <title>Genome sequencing project for genomic taxonomy and phylogenomics of Bacillus-like bacteria.</title>
        <authorList>
            <person name="Liu B."/>
            <person name="Wang J."/>
            <person name="Zhu Y."/>
            <person name="Liu G."/>
            <person name="Chen Q."/>
            <person name="Chen Z."/>
            <person name="Lan J."/>
            <person name="Che J."/>
            <person name="Ge C."/>
            <person name="Shi H."/>
            <person name="Pan Z."/>
            <person name="Liu X."/>
        </authorList>
    </citation>
    <scope>NUCLEOTIDE SEQUENCE [LARGE SCALE GENOMIC DNA]</scope>
    <source>
        <strain evidence="2 3">LMG 18435</strain>
    </source>
</reference>
<dbReference type="OrthoDB" id="9805309at2"/>
<protein>
    <recommendedName>
        <fullName evidence="1">HTH cro/C1-type domain-containing protein</fullName>
    </recommendedName>
</protein>
<gene>
    <name evidence="2" type="ORF">AN964_14190</name>
</gene>
<dbReference type="Pfam" id="PF13443">
    <property type="entry name" value="HTH_26"/>
    <property type="match status" value="1"/>
</dbReference>
<dbReference type="CDD" id="cd00093">
    <property type="entry name" value="HTH_XRE"/>
    <property type="match status" value="1"/>
</dbReference>
<dbReference type="PROSITE" id="PS50943">
    <property type="entry name" value="HTH_CROC1"/>
    <property type="match status" value="1"/>
</dbReference>
<dbReference type="InterPro" id="IPR010982">
    <property type="entry name" value="Lambda_DNA-bd_dom_sf"/>
</dbReference>
<dbReference type="Proteomes" id="UP000051888">
    <property type="component" value="Unassembled WGS sequence"/>
</dbReference>
<feature type="domain" description="HTH cro/C1-type" evidence="1">
    <location>
        <begin position="9"/>
        <end position="63"/>
    </location>
</feature>
<keyword evidence="3" id="KW-1185">Reference proteome</keyword>
<comment type="caution">
    <text evidence="2">The sequence shown here is derived from an EMBL/GenBank/DDBJ whole genome shotgun (WGS) entry which is preliminary data.</text>
</comment>
<dbReference type="Gene3D" id="1.10.260.40">
    <property type="entry name" value="lambda repressor-like DNA-binding domains"/>
    <property type="match status" value="1"/>
</dbReference>
<evidence type="ECO:0000313" key="2">
    <source>
        <dbReference type="EMBL" id="KQL55505.1"/>
    </source>
</evidence>
<dbReference type="AlphaFoldDB" id="A0A0Q3TP07"/>
<dbReference type="InterPro" id="IPR001387">
    <property type="entry name" value="Cro/C1-type_HTH"/>
</dbReference>
<proteinExistence type="predicted"/>